<feature type="active site" description="O-(3'-phospho-DNA)-tyrosine intermediate" evidence="11">
    <location>
        <position position="293"/>
    </location>
</feature>
<feature type="active site" evidence="11">
    <location>
        <position position="258"/>
    </location>
</feature>
<dbReference type="HAMAP" id="MF_01808">
    <property type="entry name" value="Recomb_XerC_XerD"/>
    <property type="match status" value="1"/>
</dbReference>
<dbReference type="PROSITE" id="PS51898">
    <property type="entry name" value="TYR_RECOMBINASE"/>
    <property type="match status" value="1"/>
</dbReference>
<dbReference type="RefSeq" id="WP_138986348.1">
    <property type="nucleotide sequence ID" value="NZ_CP043869.1"/>
</dbReference>
<dbReference type="SUPFAM" id="SSF56349">
    <property type="entry name" value="DNA breaking-rejoining enzymes"/>
    <property type="match status" value="1"/>
</dbReference>
<dbReference type="AlphaFoldDB" id="A0A5P1R7N2"/>
<dbReference type="Pfam" id="PF00589">
    <property type="entry name" value="Phage_integrase"/>
    <property type="match status" value="1"/>
</dbReference>
<feature type="active site" evidence="11">
    <location>
        <position position="187"/>
    </location>
</feature>
<evidence type="ECO:0000256" key="5">
    <source>
        <dbReference type="ARBA" id="ARBA00022618"/>
    </source>
</evidence>
<evidence type="ECO:0000256" key="3">
    <source>
        <dbReference type="ARBA" id="ARBA00015810"/>
    </source>
</evidence>
<comment type="similarity">
    <text evidence="2 11">Belongs to the 'phage' integrase family. XerD subfamily.</text>
</comment>
<feature type="active site" evidence="11">
    <location>
        <position position="261"/>
    </location>
</feature>
<evidence type="ECO:0000256" key="2">
    <source>
        <dbReference type="ARBA" id="ARBA00010450"/>
    </source>
</evidence>
<evidence type="ECO:0000259" key="12">
    <source>
        <dbReference type="PROSITE" id="PS51898"/>
    </source>
</evidence>
<keyword evidence="15" id="KW-1185">Reference proteome</keyword>
<dbReference type="HAMAP" id="MF_01807">
    <property type="entry name" value="Recomb_XerD"/>
    <property type="match status" value="1"/>
</dbReference>
<keyword evidence="8 11" id="KW-0238">DNA-binding</keyword>
<dbReference type="KEGG" id="ncu:F0U83_02395"/>
<dbReference type="PROSITE" id="PS51900">
    <property type="entry name" value="CB"/>
    <property type="match status" value="1"/>
</dbReference>
<keyword evidence="4 11" id="KW-0963">Cytoplasm</keyword>
<dbReference type="InterPro" id="IPR002104">
    <property type="entry name" value="Integrase_catalytic"/>
</dbReference>
<feature type="active site" evidence="11">
    <location>
        <position position="284"/>
    </location>
</feature>
<comment type="function">
    <text evidence="11">Site-specific tyrosine recombinase, which acts by catalyzing the cutting and rejoining of the recombining DNA molecules. The XerC-XerD complex is essential to convert dimers of the bacterial chromosome into monomers to permit their segregation at cell division. It also contributes to the segregational stability of plasmids.</text>
</comment>
<evidence type="ECO:0000256" key="6">
    <source>
        <dbReference type="ARBA" id="ARBA00022829"/>
    </source>
</evidence>
<evidence type="ECO:0000256" key="8">
    <source>
        <dbReference type="ARBA" id="ARBA00023125"/>
    </source>
</evidence>
<accession>A0A5P1R7N2</accession>
<organism evidence="14 15">
    <name type="scientific">Neptunomonas concharum</name>
    <dbReference type="NCBI Taxonomy" id="1031538"/>
    <lineage>
        <taxon>Bacteria</taxon>
        <taxon>Pseudomonadati</taxon>
        <taxon>Pseudomonadota</taxon>
        <taxon>Gammaproteobacteria</taxon>
        <taxon>Oceanospirillales</taxon>
        <taxon>Oceanospirillaceae</taxon>
        <taxon>Neptunomonas</taxon>
    </lineage>
</organism>
<proteinExistence type="inferred from homology"/>
<comment type="subunit">
    <text evidence="11">Forms a cyclic heterotetrameric complex composed of two molecules of XerC and two molecules of XerD.</text>
</comment>
<reference evidence="14 15" key="1">
    <citation type="journal article" date="2019" name="Biochem. Eng. J.">
        <title>Metabolic engineering of the marine bacteria Neptunomonas concharum for the production of acetoin and meso-2,3-butanediol from acetate.</title>
        <authorList>
            <person name="Li W."/>
            <person name="Pu N."/>
            <person name="Liu C.-X."/>
            <person name="Yuan Q.-P."/>
            <person name="Li Z.-J."/>
        </authorList>
    </citation>
    <scope>NUCLEOTIDE SEQUENCE [LARGE SCALE GENOMIC DNA]</scope>
    <source>
        <strain evidence="14 15">JCM17730</strain>
    </source>
</reference>
<dbReference type="GO" id="GO:0007059">
    <property type="term" value="P:chromosome segregation"/>
    <property type="evidence" value="ECO:0007669"/>
    <property type="project" value="UniProtKB-UniRule"/>
</dbReference>
<dbReference type="InterPro" id="IPR010998">
    <property type="entry name" value="Integrase_recombinase_N"/>
</dbReference>
<evidence type="ECO:0000256" key="11">
    <source>
        <dbReference type="HAMAP-Rule" id="MF_01807"/>
    </source>
</evidence>
<feature type="active site" evidence="11">
    <location>
        <position position="163"/>
    </location>
</feature>
<dbReference type="InterPro" id="IPR044068">
    <property type="entry name" value="CB"/>
</dbReference>
<comment type="subcellular location">
    <subcellularLocation>
        <location evidence="1 11">Cytoplasm</location>
    </subcellularLocation>
</comment>
<evidence type="ECO:0000256" key="9">
    <source>
        <dbReference type="ARBA" id="ARBA00023172"/>
    </source>
</evidence>
<evidence type="ECO:0000313" key="15">
    <source>
        <dbReference type="Proteomes" id="UP000324760"/>
    </source>
</evidence>
<dbReference type="InterPro" id="IPR011932">
    <property type="entry name" value="Recomb_XerD"/>
</dbReference>
<keyword evidence="7 11" id="KW-0229">DNA integration</keyword>
<keyword evidence="10 11" id="KW-0131">Cell cycle</keyword>
<protein>
    <recommendedName>
        <fullName evidence="3 11">Tyrosine recombinase XerD</fullName>
    </recommendedName>
</protein>
<dbReference type="Proteomes" id="UP000324760">
    <property type="component" value="Chromosome"/>
</dbReference>
<dbReference type="OrthoDB" id="9801717at2"/>
<dbReference type="NCBIfam" id="NF040815">
    <property type="entry name" value="recomb_XerA_Arch"/>
    <property type="match status" value="1"/>
</dbReference>
<dbReference type="GO" id="GO:0006313">
    <property type="term" value="P:DNA transposition"/>
    <property type="evidence" value="ECO:0007669"/>
    <property type="project" value="UniProtKB-UniRule"/>
</dbReference>
<dbReference type="NCBIfam" id="NF001399">
    <property type="entry name" value="PRK00283.1"/>
    <property type="match status" value="1"/>
</dbReference>
<dbReference type="GO" id="GO:0009037">
    <property type="term" value="F:tyrosine-based site-specific recombinase activity"/>
    <property type="evidence" value="ECO:0007669"/>
    <property type="project" value="UniProtKB-UniRule"/>
</dbReference>
<keyword evidence="6 11" id="KW-0159">Chromosome partition</keyword>
<dbReference type="Gene3D" id="1.10.443.10">
    <property type="entry name" value="Intergrase catalytic core"/>
    <property type="match status" value="1"/>
</dbReference>
<dbReference type="GO" id="GO:0003677">
    <property type="term" value="F:DNA binding"/>
    <property type="evidence" value="ECO:0007669"/>
    <property type="project" value="UniProtKB-UniRule"/>
</dbReference>
<gene>
    <name evidence="11 14" type="primary">xerD</name>
    <name evidence="14" type="ORF">F0U83_02395</name>
</gene>
<evidence type="ECO:0000256" key="4">
    <source>
        <dbReference type="ARBA" id="ARBA00022490"/>
    </source>
</evidence>
<evidence type="ECO:0000256" key="10">
    <source>
        <dbReference type="ARBA" id="ARBA00023306"/>
    </source>
</evidence>
<dbReference type="GO" id="GO:0005737">
    <property type="term" value="C:cytoplasm"/>
    <property type="evidence" value="ECO:0007669"/>
    <property type="project" value="UniProtKB-SubCell"/>
</dbReference>
<evidence type="ECO:0000256" key="1">
    <source>
        <dbReference type="ARBA" id="ARBA00004496"/>
    </source>
</evidence>
<dbReference type="Gene3D" id="1.10.150.130">
    <property type="match status" value="1"/>
</dbReference>
<dbReference type="GO" id="GO:0051301">
    <property type="term" value="P:cell division"/>
    <property type="evidence" value="ECO:0007669"/>
    <property type="project" value="UniProtKB-KW"/>
</dbReference>
<dbReference type="PANTHER" id="PTHR30349">
    <property type="entry name" value="PHAGE INTEGRASE-RELATED"/>
    <property type="match status" value="1"/>
</dbReference>
<evidence type="ECO:0000313" key="14">
    <source>
        <dbReference type="EMBL" id="QEQ95644.1"/>
    </source>
</evidence>
<keyword evidence="9 11" id="KW-0233">DNA recombination</keyword>
<feature type="domain" description="Tyr recombinase" evidence="12">
    <location>
        <begin position="123"/>
        <end position="306"/>
    </location>
</feature>
<dbReference type="InterPro" id="IPR050090">
    <property type="entry name" value="Tyrosine_recombinase_XerCD"/>
</dbReference>
<sequence>MVLSKSDGRFTQKQPVDADVGLINSFIDVLWLEEGLSKNTQVAYRRDLSLFACWLNDRKLDLQHCEAEDVRRYLSWRVQESLSPASTSRFISSARRFFRFLVRETILLEDPMLRIELPRKGRPLPKTLSEMDVEALLNAPDLNTVLGSRDRAMLELLYATGLRVSELVSLHLGQVNLHHGVIRVSGKGEKERLVPIGEEAISYLKRFLRGDRELLVTESCLEVVFPSKQGKEMTRQTFWHRIKRYAVEAGIEKPISPHVLRHAFATHLINHGADLRVVQMMLGHSDLSTTQIYTHVAQQRLQSLHKLHHPRG</sequence>
<name>A0A5P1R7N2_9GAMM</name>
<feature type="domain" description="Core-binding (CB)" evidence="13">
    <location>
        <begin position="17"/>
        <end position="102"/>
    </location>
</feature>
<dbReference type="InterPro" id="IPR004107">
    <property type="entry name" value="Integrase_SAM-like_N"/>
</dbReference>
<dbReference type="InterPro" id="IPR013762">
    <property type="entry name" value="Integrase-like_cat_sf"/>
</dbReference>
<evidence type="ECO:0000259" key="13">
    <source>
        <dbReference type="PROSITE" id="PS51900"/>
    </source>
</evidence>
<dbReference type="Pfam" id="PF02899">
    <property type="entry name" value="Phage_int_SAM_1"/>
    <property type="match status" value="1"/>
</dbReference>
<dbReference type="InterPro" id="IPR023009">
    <property type="entry name" value="Tyrosine_recombinase_XerC/XerD"/>
</dbReference>
<dbReference type="CDD" id="cd00798">
    <property type="entry name" value="INT_XerDC_C"/>
    <property type="match status" value="1"/>
</dbReference>
<dbReference type="PANTHER" id="PTHR30349:SF90">
    <property type="entry name" value="TYROSINE RECOMBINASE XERD"/>
    <property type="match status" value="1"/>
</dbReference>
<keyword evidence="5 11" id="KW-0132">Cell division</keyword>
<dbReference type="EMBL" id="CP043869">
    <property type="protein sequence ID" value="QEQ95644.1"/>
    <property type="molecule type" value="Genomic_DNA"/>
</dbReference>
<evidence type="ECO:0000256" key="7">
    <source>
        <dbReference type="ARBA" id="ARBA00022908"/>
    </source>
</evidence>
<dbReference type="NCBIfam" id="TIGR02225">
    <property type="entry name" value="recomb_XerD"/>
    <property type="match status" value="1"/>
</dbReference>
<dbReference type="InterPro" id="IPR011010">
    <property type="entry name" value="DNA_brk_join_enz"/>
</dbReference>